<proteinExistence type="predicted"/>
<dbReference type="EMBL" id="ASHM01063526">
    <property type="protein sequence ID" value="PNX90650.1"/>
    <property type="molecule type" value="Genomic_DNA"/>
</dbReference>
<evidence type="ECO:0000313" key="3">
    <source>
        <dbReference type="Proteomes" id="UP000236291"/>
    </source>
</evidence>
<organism evidence="2 3">
    <name type="scientific">Trifolium pratense</name>
    <name type="common">Red clover</name>
    <dbReference type="NCBI Taxonomy" id="57577"/>
    <lineage>
        <taxon>Eukaryota</taxon>
        <taxon>Viridiplantae</taxon>
        <taxon>Streptophyta</taxon>
        <taxon>Embryophyta</taxon>
        <taxon>Tracheophyta</taxon>
        <taxon>Spermatophyta</taxon>
        <taxon>Magnoliopsida</taxon>
        <taxon>eudicotyledons</taxon>
        <taxon>Gunneridae</taxon>
        <taxon>Pentapetalae</taxon>
        <taxon>rosids</taxon>
        <taxon>fabids</taxon>
        <taxon>Fabales</taxon>
        <taxon>Fabaceae</taxon>
        <taxon>Papilionoideae</taxon>
        <taxon>50 kb inversion clade</taxon>
        <taxon>NPAAA clade</taxon>
        <taxon>Hologalegina</taxon>
        <taxon>IRL clade</taxon>
        <taxon>Trifolieae</taxon>
        <taxon>Trifolium</taxon>
    </lineage>
</organism>
<reference evidence="2 3" key="2">
    <citation type="journal article" date="2017" name="Front. Plant Sci.">
        <title>Gene Classification and Mining of Molecular Markers Useful in Red Clover (Trifolium pratense) Breeding.</title>
        <authorList>
            <person name="Istvanek J."/>
            <person name="Dluhosova J."/>
            <person name="Dluhos P."/>
            <person name="Patkova L."/>
            <person name="Nedelnik J."/>
            <person name="Repkova J."/>
        </authorList>
    </citation>
    <scope>NUCLEOTIDE SEQUENCE [LARGE SCALE GENOMIC DNA]</scope>
    <source>
        <strain evidence="3">cv. Tatra</strain>
        <tissue evidence="2">Young leaves</tissue>
    </source>
</reference>
<dbReference type="Proteomes" id="UP000236291">
    <property type="component" value="Unassembled WGS sequence"/>
</dbReference>
<evidence type="ECO:0000313" key="2">
    <source>
        <dbReference type="EMBL" id="PNX90650.1"/>
    </source>
</evidence>
<evidence type="ECO:0000256" key="1">
    <source>
        <dbReference type="SAM" id="MobiDB-lite"/>
    </source>
</evidence>
<dbReference type="AlphaFoldDB" id="A0A2K3MIM4"/>
<sequence length="103" mass="11770">MDSSSQKEKNVEEETNEVNVSHDEEESVIVFDDDDVEEGLTECRNSVIAKIITDKPIHKGSLQSALASIWCNPKEFRMEEVEEKMYQLFFGSDKDLKRVINGS</sequence>
<accession>A0A2K3MIM4</accession>
<name>A0A2K3MIM4_TRIPR</name>
<feature type="region of interest" description="Disordered" evidence="1">
    <location>
        <begin position="1"/>
        <end position="26"/>
    </location>
</feature>
<feature type="compositionally biased region" description="Basic and acidic residues" evidence="1">
    <location>
        <begin position="1"/>
        <end position="12"/>
    </location>
</feature>
<comment type="caution">
    <text evidence="2">The sequence shown here is derived from an EMBL/GenBank/DDBJ whole genome shotgun (WGS) entry which is preliminary data.</text>
</comment>
<gene>
    <name evidence="2" type="ORF">L195_g046775</name>
</gene>
<protein>
    <submittedName>
        <fullName evidence="2">Uncharacterized protein</fullName>
    </submittedName>
</protein>
<reference evidence="2 3" key="1">
    <citation type="journal article" date="2014" name="Am. J. Bot.">
        <title>Genome assembly and annotation for red clover (Trifolium pratense; Fabaceae).</title>
        <authorList>
            <person name="Istvanek J."/>
            <person name="Jaros M."/>
            <person name="Krenek A."/>
            <person name="Repkova J."/>
        </authorList>
    </citation>
    <scope>NUCLEOTIDE SEQUENCE [LARGE SCALE GENOMIC DNA]</scope>
    <source>
        <strain evidence="3">cv. Tatra</strain>
        <tissue evidence="2">Young leaves</tissue>
    </source>
</reference>
<feature type="non-terminal residue" evidence="2">
    <location>
        <position position="103"/>
    </location>
</feature>